<dbReference type="GO" id="GO:0016460">
    <property type="term" value="C:myosin II complex"/>
    <property type="evidence" value="ECO:0007669"/>
    <property type="project" value="TreeGrafter"/>
</dbReference>
<evidence type="ECO:0000259" key="3">
    <source>
        <dbReference type="PROSITE" id="PS50222"/>
    </source>
</evidence>
<protein>
    <recommendedName>
        <fullName evidence="3">EF-hand domain-containing protein</fullName>
    </recommendedName>
</protein>
<reference evidence="4" key="1">
    <citation type="submission" date="2021-01" db="EMBL/GenBank/DDBJ databases">
        <authorList>
            <person name="Corre E."/>
            <person name="Pelletier E."/>
            <person name="Niang G."/>
            <person name="Scheremetjew M."/>
            <person name="Finn R."/>
            <person name="Kale V."/>
            <person name="Holt S."/>
            <person name="Cochrane G."/>
            <person name="Meng A."/>
            <person name="Brown T."/>
            <person name="Cohen L."/>
        </authorList>
    </citation>
    <scope>NUCLEOTIDE SEQUENCE</scope>
    <source>
        <strain evidence="4">CCMP3276</strain>
    </source>
</reference>
<dbReference type="CDD" id="cd00051">
    <property type="entry name" value="EFh"/>
    <property type="match status" value="1"/>
</dbReference>
<dbReference type="SUPFAM" id="SSF47473">
    <property type="entry name" value="EF-hand"/>
    <property type="match status" value="1"/>
</dbReference>
<evidence type="ECO:0000256" key="2">
    <source>
        <dbReference type="ARBA" id="ARBA00022837"/>
    </source>
</evidence>
<organism evidence="4">
    <name type="scientific">Erythrolobus madagascarensis</name>
    <dbReference type="NCBI Taxonomy" id="708628"/>
    <lineage>
        <taxon>Eukaryota</taxon>
        <taxon>Rhodophyta</taxon>
        <taxon>Bangiophyceae</taxon>
        <taxon>Porphyridiales</taxon>
        <taxon>Porphyridiaceae</taxon>
        <taxon>Erythrolobus</taxon>
    </lineage>
</organism>
<dbReference type="EMBL" id="HBFE01002671">
    <property type="protein sequence ID" value="CAD8725680.1"/>
    <property type="molecule type" value="Transcribed_RNA"/>
</dbReference>
<keyword evidence="1" id="KW-0677">Repeat</keyword>
<dbReference type="GO" id="GO:0005509">
    <property type="term" value="F:calcium ion binding"/>
    <property type="evidence" value="ECO:0007669"/>
    <property type="project" value="InterPro"/>
</dbReference>
<evidence type="ECO:0000256" key="1">
    <source>
        <dbReference type="ARBA" id="ARBA00022737"/>
    </source>
</evidence>
<evidence type="ECO:0000313" key="4">
    <source>
        <dbReference type="EMBL" id="CAD8725680.1"/>
    </source>
</evidence>
<gene>
    <name evidence="4" type="ORF">EMAD1354_LOCUS1760</name>
</gene>
<name>A0A7S0XJP7_9RHOD</name>
<dbReference type="InterPro" id="IPR050230">
    <property type="entry name" value="CALM/Myosin/TropC-like"/>
</dbReference>
<dbReference type="FunFam" id="1.10.238.10:FF:000001">
    <property type="entry name" value="Calmodulin 1"/>
    <property type="match status" value="1"/>
</dbReference>
<dbReference type="PROSITE" id="PS00018">
    <property type="entry name" value="EF_HAND_1"/>
    <property type="match status" value="1"/>
</dbReference>
<dbReference type="InterPro" id="IPR011992">
    <property type="entry name" value="EF-hand-dom_pair"/>
</dbReference>
<dbReference type="InterPro" id="IPR018247">
    <property type="entry name" value="EF_Hand_1_Ca_BS"/>
</dbReference>
<dbReference type="Gene3D" id="1.10.238.10">
    <property type="entry name" value="EF-hand"/>
    <property type="match status" value="2"/>
</dbReference>
<accession>A0A7S0XJP7</accession>
<dbReference type="Pfam" id="PF13499">
    <property type="entry name" value="EF-hand_7"/>
    <property type="match status" value="1"/>
</dbReference>
<dbReference type="AlphaFoldDB" id="A0A7S0XJP7"/>
<proteinExistence type="predicted"/>
<sequence length="182" mass="20627">MVFNRKNGHFFREPAAEVAEGAAMEVASFRMGEARSAVDALTEEQREEIDEAFYIFDPSEQGLDAKGLRSAMRSLGFDPSKDDVRILMANSTTIDEEQFRELMAYQMELKQMRNELSIAFGMFDKQRRGRIGFADLKKVVVELGENLTDEELRSMISAADKNGDGEVSLDEYMDIMKVSGLW</sequence>
<dbReference type="PROSITE" id="PS50222">
    <property type="entry name" value="EF_HAND_2"/>
    <property type="match status" value="2"/>
</dbReference>
<dbReference type="PANTHER" id="PTHR23048:SF59">
    <property type="entry name" value="EF-HAND SUPERFAMILY PROTEIN"/>
    <property type="match status" value="1"/>
</dbReference>
<dbReference type="InterPro" id="IPR002048">
    <property type="entry name" value="EF_hand_dom"/>
</dbReference>
<dbReference type="PANTHER" id="PTHR23048">
    <property type="entry name" value="MYOSIN LIGHT CHAIN 1, 3"/>
    <property type="match status" value="1"/>
</dbReference>
<keyword evidence="2" id="KW-0106">Calcium</keyword>
<dbReference type="SMART" id="SM00054">
    <property type="entry name" value="EFh"/>
    <property type="match status" value="2"/>
</dbReference>
<feature type="domain" description="EF-hand" evidence="3">
    <location>
        <begin position="111"/>
        <end position="146"/>
    </location>
</feature>
<feature type="domain" description="EF-hand" evidence="3">
    <location>
        <begin position="147"/>
        <end position="182"/>
    </location>
</feature>